<evidence type="ECO:0000313" key="1">
    <source>
        <dbReference type="EMBL" id="MFC1572243.1"/>
    </source>
</evidence>
<dbReference type="Proteomes" id="UP001593833">
    <property type="component" value="Unassembled WGS sequence"/>
</dbReference>
<gene>
    <name evidence="1" type="ORF">ACFL6M_01465</name>
</gene>
<evidence type="ECO:0000313" key="2">
    <source>
        <dbReference type="Proteomes" id="UP001593833"/>
    </source>
</evidence>
<dbReference type="EMBL" id="JBHPKH010000008">
    <property type="protein sequence ID" value="MFC1572243.1"/>
    <property type="molecule type" value="Genomic_DNA"/>
</dbReference>
<organism evidence="1 2">
    <name type="scientific">Eiseniibacteriota bacterium</name>
    <dbReference type="NCBI Taxonomy" id="2212470"/>
    <lineage>
        <taxon>Bacteria</taxon>
        <taxon>Candidatus Eiseniibacteriota</taxon>
    </lineage>
</organism>
<proteinExistence type="predicted"/>
<name>A0ABV6YIT7_UNCEI</name>
<accession>A0ABV6YIT7</accession>
<sequence>MRSALLHPSGLIAGLLVTATVAGAAPLVVNYQGILTNAVDQPIHDSVDLTFRIYPDSLPDTPELWTEAHNDVEVTNGLFNVLLGSVTSFPDDLFGAGERWLGIQVKDDPEIEPLIRFTSVPWALHAAVADTALSTTIGSDDDWTIVDDDMYAAVPGKVGIGTLTPRRNLEVFGVGATAGIRLGTDYNVLVGDITHTGGSGGLVINSYAGGGGWADLQLQTNSVTRLFIESSGKIGLGTDTPAELLDVAGTTQTQALRLPTGAINGYVLTTDAAGNAAWQPGTGGGEDNDWEISGNNMYALPSGNVGIGETNPSSKLYVSSSARTLYAETTGNIWAINGTHQPTGNKGEIGGPTYGVRGKPGDNSNSGQLGTEDYGVLGEHGHGHSGYFASNTLGAHGANNNGNNGSLGSTDYGVHGEHNNGSHGYIGSTNYGIYGRHDTQFGVNGMSDSGTGVRGGTFTGVGVLGVDFDTSNEGRLGGDTYGVRGYSGFGTAVHGVSPGGHAGFFDGDVWVQNGRISTPMVEITGGSDLSEQFVIRASPGGIEPTPGLLVCLDAEQPGGLVVSTHAYDKRVAGIISGAGGVSPGLLMGQKGSQAYGTSAVALTGRVYCWADASHGAITTGDLLTTSSTAGHAMKATDHDRAYGAVIGKAMTSLASGTGLVLVLVNLQ</sequence>
<comment type="caution">
    <text evidence="1">The sequence shown here is derived from an EMBL/GenBank/DDBJ whole genome shotgun (WGS) entry which is preliminary data.</text>
</comment>
<protein>
    <submittedName>
        <fullName evidence="1">Uncharacterized protein</fullName>
    </submittedName>
</protein>
<reference evidence="1 2" key="1">
    <citation type="submission" date="2024-09" db="EMBL/GenBank/DDBJ databases">
        <authorList>
            <person name="D'Angelo T."/>
        </authorList>
    </citation>
    <scope>NUCLEOTIDE SEQUENCE [LARGE SCALE GENOMIC DNA]</scope>
    <source>
        <strain evidence="1">SAG AM-320-E07</strain>
    </source>
</reference>
<keyword evidence="2" id="KW-1185">Reference proteome</keyword>